<keyword evidence="2" id="KW-0732">Signal</keyword>
<feature type="signal peptide" evidence="2">
    <location>
        <begin position="1"/>
        <end position="30"/>
    </location>
</feature>
<keyword evidence="4" id="KW-1185">Reference proteome</keyword>
<gene>
    <name evidence="3" type="ORF">SAMN05421850_11915</name>
</gene>
<dbReference type="EMBL" id="FNEB01000019">
    <property type="protein sequence ID" value="SDJ38647.1"/>
    <property type="molecule type" value="Genomic_DNA"/>
</dbReference>
<feature type="region of interest" description="Disordered" evidence="1">
    <location>
        <begin position="42"/>
        <end position="124"/>
    </location>
</feature>
<evidence type="ECO:0000313" key="3">
    <source>
        <dbReference type="EMBL" id="SDJ38647.1"/>
    </source>
</evidence>
<evidence type="ECO:0000313" key="4">
    <source>
        <dbReference type="Proteomes" id="UP000199340"/>
    </source>
</evidence>
<sequence>MSVQITRKSSLKRVLAMGCAVAALATVTFAADPVFAQQGNGKQAQGAQSGAGGQGQGQGQGGQMGKGAGGSKGLGGIFRDITGMDSDPVDSADEGDDDSDKPTWAGQPGGKDGAGGGRPASAGSTKGDLFGDLWVILRDSNGVPILTAEGWVQPIDENGDPIPLDEEGKPVDETATMEVELGRLNVGRAPSKVLQTRADEVITLLNSATDLTVDAAGRLVLTVDGEAKTIDSPLENLAIYVALLTQGTIPGVTDLPGTEFDFMVDGTYTLADLEASAAFLAAATDKSGEFTSDEIAYIDAFLGINTTTVGDVTYSVVDYSTFSYDRSDTYDGVMVTVLVEQEDGSFKPETLDVYDAVFGDENGDGVDASASGSLDAYTLAADDARMVIEFIHEYAVPEALE</sequence>
<organism evidence="3 4">
    <name type="scientific">Lutimaribacter saemankumensis</name>
    <dbReference type="NCBI Taxonomy" id="490829"/>
    <lineage>
        <taxon>Bacteria</taxon>
        <taxon>Pseudomonadati</taxon>
        <taxon>Pseudomonadota</taxon>
        <taxon>Alphaproteobacteria</taxon>
        <taxon>Rhodobacterales</taxon>
        <taxon>Roseobacteraceae</taxon>
        <taxon>Lutimaribacter</taxon>
    </lineage>
</organism>
<feature type="compositionally biased region" description="Gly residues" evidence="1">
    <location>
        <begin position="49"/>
        <end position="76"/>
    </location>
</feature>
<dbReference type="STRING" id="490829.SAMN05421850_11915"/>
<proteinExistence type="predicted"/>
<accession>A0A1G8TBB2</accession>
<feature type="compositionally biased region" description="Acidic residues" evidence="1">
    <location>
        <begin position="87"/>
        <end position="99"/>
    </location>
</feature>
<evidence type="ECO:0000256" key="2">
    <source>
        <dbReference type="SAM" id="SignalP"/>
    </source>
</evidence>
<name>A0A1G8TBB2_9RHOB</name>
<dbReference type="Proteomes" id="UP000199340">
    <property type="component" value="Unassembled WGS sequence"/>
</dbReference>
<feature type="compositionally biased region" description="Gly residues" evidence="1">
    <location>
        <begin position="107"/>
        <end position="118"/>
    </location>
</feature>
<feature type="chain" id="PRO_5011552147" evidence="2">
    <location>
        <begin position="31"/>
        <end position="401"/>
    </location>
</feature>
<protein>
    <submittedName>
        <fullName evidence="3">Uncharacterized protein</fullName>
    </submittedName>
</protein>
<evidence type="ECO:0000256" key="1">
    <source>
        <dbReference type="SAM" id="MobiDB-lite"/>
    </source>
</evidence>
<dbReference type="AlphaFoldDB" id="A0A1G8TBB2"/>
<reference evidence="3 4" key="1">
    <citation type="submission" date="2016-10" db="EMBL/GenBank/DDBJ databases">
        <authorList>
            <person name="de Groot N.N."/>
        </authorList>
    </citation>
    <scope>NUCLEOTIDE SEQUENCE [LARGE SCALE GENOMIC DNA]</scope>
    <source>
        <strain evidence="3 4">DSM 28010</strain>
    </source>
</reference>